<evidence type="ECO:0000313" key="2">
    <source>
        <dbReference type="EMBL" id="GIH02449.1"/>
    </source>
</evidence>
<evidence type="ECO:0000313" key="3">
    <source>
        <dbReference type="Proteomes" id="UP000612899"/>
    </source>
</evidence>
<protein>
    <recommendedName>
        <fullName evidence="1">Methyltransferase type 11 domain-containing protein</fullName>
    </recommendedName>
</protein>
<proteinExistence type="predicted"/>
<organism evidence="2 3">
    <name type="scientific">Rhizocola hellebori</name>
    <dbReference type="NCBI Taxonomy" id="1392758"/>
    <lineage>
        <taxon>Bacteria</taxon>
        <taxon>Bacillati</taxon>
        <taxon>Actinomycetota</taxon>
        <taxon>Actinomycetes</taxon>
        <taxon>Micromonosporales</taxon>
        <taxon>Micromonosporaceae</taxon>
        <taxon>Rhizocola</taxon>
    </lineage>
</organism>
<dbReference type="InterPro" id="IPR029063">
    <property type="entry name" value="SAM-dependent_MTases_sf"/>
</dbReference>
<dbReference type="EMBL" id="BONY01000002">
    <property type="protein sequence ID" value="GIH02449.1"/>
    <property type="molecule type" value="Genomic_DNA"/>
</dbReference>
<dbReference type="SUPFAM" id="SSF53335">
    <property type="entry name" value="S-adenosyl-L-methionine-dependent methyltransferases"/>
    <property type="match status" value="1"/>
</dbReference>
<comment type="caution">
    <text evidence="2">The sequence shown here is derived from an EMBL/GenBank/DDBJ whole genome shotgun (WGS) entry which is preliminary data.</text>
</comment>
<dbReference type="Gene3D" id="3.40.50.150">
    <property type="entry name" value="Vaccinia Virus protein VP39"/>
    <property type="match status" value="1"/>
</dbReference>
<dbReference type="RefSeq" id="WP_203906394.1">
    <property type="nucleotide sequence ID" value="NZ_BONY01000002.1"/>
</dbReference>
<gene>
    <name evidence="2" type="ORF">Rhe02_05160</name>
</gene>
<dbReference type="AlphaFoldDB" id="A0A8J3Q2U5"/>
<evidence type="ECO:0000259" key="1">
    <source>
        <dbReference type="Pfam" id="PF08241"/>
    </source>
</evidence>
<dbReference type="GO" id="GO:0008757">
    <property type="term" value="F:S-adenosylmethionine-dependent methyltransferase activity"/>
    <property type="evidence" value="ECO:0007669"/>
    <property type="project" value="InterPro"/>
</dbReference>
<dbReference type="PANTHER" id="PTHR43464">
    <property type="entry name" value="METHYLTRANSFERASE"/>
    <property type="match status" value="1"/>
</dbReference>
<dbReference type="InterPro" id="IPR013216">
    <property type="entry name" value="Methyltransf_11"/>
</dbReference>
<accession>A0A8J3Q2U5</accession>
<dbReference type="Proteomes" id="UP000612899">
    <property type="component" value="Unassembled WGS sequence"/>
</dbReference>
<feature type="domain" description="Methyltransferase type 11" evidence="1">
    <location>
        <begin position="44"/>
        <end position="134"/>
    </location>
</feature>
<dbReference type="Pfam" id="PF08241">
    <property type="entry name" value="Methyltransf_11"/>
    <property type="match status" value="1"/>
</dbReference>
<dbReference type="PANTHER" id="PTHR43464:SF83">
    <property type="entry name" value="MALONYL-[ACYL-CARRIER PROTEIN] O-METHYLTRANSFERASE"/>
    <property type="match status" value="1"/>
</dbReference>
<reference evidence="2" key="1">
    <citation type="submission" date="2021-01" db="EMBL/GenBank/DDBJ databases">
        <title>Whole genome shotgun sequence of Rhizocola hellebori NBRC 109834.</title>
        <authorList>
            <person name="Komaki H."/>
            <person name="Tamura T."/>
        </authorList>
    </citation>
    <scope>NUCLEOTIDE SEQUENCE</scope>
    <source>
        <strain evidence="2">NBRC 109834</strain>
    </source>
</reference>
<sequence length="252" mass="26097">MDGADPGRWSGVAGDWARWWGGLAAPVWEAIIEASALGPEARVLDVGCGAGDLLAHLDRLGMAAAGIDPAPAMAALARSRVPRAQVRVGDAMRLPWPDAHFRLVTSINALHFAPDTLDALAEAVRVTVPGGHVALANWAEAGRNDLAPVEAAVARAQGEEPLPDGDLRLPGGLEQLLGEGGLTVVAAGVVPVIWQAANEDTLVQAILMGEEPADIAALAETVIAAAAPFRVNGGYRLVNAFRYAVARKQPTG</sequence>
<dbReference type="CDD" id="cd02440">
    <property type="entry name" value="AdoMet_MTases"/>
    <property type="match status" value="1"/>
</dbReference>
<keyword evidence="3" id="KW-1185">Reference proteome</keyword>
<name>A0A8J3Q2U5_9ACTN</name>